<keyword evidence="6" id="KW-0456">Lyase</keyword>
<organism evidence="8 9">
    <name type="scientific">Corynebacterium variabile</name>
    <dbReference type="NCBI Taxonomy" id="1727"/>
    <lineage>
        <taxon>Bacteria</taxon>
        <taxon>Bacillati</taxon>
        <taxon>Actinomycetota</taxon>
        <taxon>Actinomycetes</taxon>
        <taxon>Mycobacteriales</taxon>
        <taxon>Corynebacteriaceae</taxon>
        <taxon>Corynebacterium</taxon>
    </lineage>
</organism>
<dbReference type="Gene3D" id="1.10.3330.10">
    <property type="entry name" value="Oxo-4-hydroxy-4-carboxy-5-ureidoimidazoline decarboxylase"/>
    <property type="match status" value="1"/>
</dbReference>
<name>A0A4Y4C6J3_9CORY</name>
<dbReference type="SUPFAM" id="SSF158694">
    <property type="entry name" value="UraD-Like"/>
    <property type="match status" value="1"/>
</dbReference>
<comment type="catalytic activity">
    <reaction evidence="1">
        <text>5-hydroxy-2-oxo-4-ureido-2,5-dihydro-1H-imidazole-5-carboxylate + H(+) = (S)-allantoin + CO2</text>
        <dbReference type="Rhea" id="RHEA:26301"/>
        <dbReference type="ChEBI" id="CHEBI:15378"/>
        <dbReference type="ChEBI" id="CHEBI:15678"/>
        <dbReference type="ChEBI" id="CHEBI:16526"/>
        <dbReference type="ChEBI" id="CHEBI:58639"/>
        <dbReference type="EC" id="4.1.1.97"/>
    </reaction>
</comment>
<keyword evidence="4" id="KW-0659">Purine metabolism</keyword>
<reference evidence="8 9" key="1">
    <citation type="submission" date="2019-06" db="EMBL/GenBank/DDBJ databases">
        <title>Whole genome shotgun sequence of Corynebacterium variabile NBRC 15286.</title>
        <authorList>
            <person name="Hosoyama A."/>
            <person name="Uohara A."/>
            <person name="Ohji S."/>
            <person name="Ichikawa N."/>
        </authorList>
    </citation>
    <scope>NUCLEOTIDE SEQUENCE [LARGE SCALE GENOMIC DNA]</scope>
    <source>
        <strain evidence="8 9">NBRC 15286</strain>
    </source>
</reference>
<dbReference type="PANTHER" id="PTHR43466">
    <property type="entry name" value="2-OXO-4-HYDROXY-4-CARBOXY-5-UREIDOIMIDAZOLINE DECARBOXYLASE-RELATED"/>
    <property type="match status" value="1"/>
</dbReference>
<dbReference type="Pfam" id="PF09349">
    <property type="entry name" value="OHCU_decarbox"/>
    <property type="match status" value="1"/>
</dbReference>
<feature type="domain" description="Oxo-4-hydroxy-4-carboxy-5-ureidoimidazoline decarboxylase" evidence="7">
    <location>
        <begin position="42"/>
        <end position="190"/>
    </location>
</feature>
<dbReference type="GO" id="GO:0019628">
    <property type="term" value="P:urate catabolic process"/>
    <property type="evidence" value="ECO:0007669"/>
    <property type="project" value="TreeGrafter"/>
</dbReference>
<dbReference type="AlphaFoldDB" id="A0A4Y4C6J3"/>
<dbReference type="PANTHER" id="PTHR43466:SF1">
    <property type="entry name" value="2-OXO-4-HYDROXY-4-CARBOXY-5-UREIDOIMIDAZOLINE DECARBOXYLASE-RELATED"/>
    <property type="match status" value="1"/>
</dbReference>
<dbReference type="EMBL" id="BJNT01000027">
    <property type="protein sequence ID" value="GEC87489.1"/>
    <property type="molecule type" value="Genomic_DNA"/>
</dbReference>
<evidence type="ECO:0000256" key="2">
    <source>
        <dbReference type="ARBA" id="ARBA00004754"/>
    </source>
</evidence>
<evidence type="ECO:0000256" key="6">
    <source>
        <dbReference type="ARBA" id="ARBA00023239"/>
    </source>
</evidence>
<proteinExistence type="predicted"/>
<dbReference type="Proteomes" id="UP000319986">
    <property type="component" value="Unassembled WGS sequence"/>
</dbReference>
<evidence type="ECO:0000256" key="4">
    <source>
        <dbReference type="ARBA" id="ARBA00022631"/>
    </source>
</evidence>
<evidence type="ECO:0000313" key="8">
    <source>
        <dbReference type="EMBL" id="GEC87489.1"/>
    </source>
</evidence>
<sequence>MMEELPEVMSESQTITDAPTDSALIAPTRTATPFHTTLGELNKMSREQISALIGDLLYNPTLGEEIAAAAPFRSLEHLLDVAHRELLRMPRVEVLTSIQAHPTLGEQTTDIYSREEQSFILESPPEVLAEVADLCRRYEERFHHLFLVCAQGIGGHEVLRLLRRRLDNPTVTEWETTVRELGRINTLRLRSVVRG</sequence>
<dbReference type="EC" id="4.1.1.97" evidence="3"/>
<evidence type="ECO:0000256" key="1">
    <source>
        <dbReference type="ARBA" id="ARBA00001163"/>
    </source>
</evidence>
<evidence type="ECO:0000256" key="3">
    <source>
        <dbReference type="ARBA" id="ARBA00012257"/>
    </source>
</evidence>
<gene>
    <name evidence="8" type="ORF">CVA01_28030</name>
</gene>
<dbReference type="InterPro" id="IPR036778">
    <property type="entry name" value="OHCU_decarboxylase_sf"/>
</dbReference>
<dbReference type="InterPro" id="IPR018020">
    <property type="entry name" value="OHCU_decarboxylase"/>
</dbReference>
<comment type="pathway">
    <text evidence="2">Purine metabolism; urate degradation; (S)-allantoin from urate: step 3/3.</text>
</comment>
<comment type="caution">
    <text evidence="8">The sequence shown here is derived from an EMBL/GenBank/DDBJ whole genome shotgun (WGS) entry which is preliminary data.</text>
</comment>
<keyword evidence="5" id="KW-0210">Decarboxylase</keyword>
<evidence type="ECO:0000313" key="9">
    <source>
        <dbReference type="Proteomes" id="UP000319986"/>
    </source>
</evidence>
<dbReference type="GO" id="GO:0051997">
    <property type="term" value="F:2-oxo-4-hydroxy-4-carboxy-5-ureidoimidazoline decarboxylase activity"/>
    <property type="evidence" value="ECO:0007669"/>
    <property type="project" value="UniProtKB-EC"/>
</dbReference>
<dbReference type="GO" id="GO:0006144">
    <property type="term" value="P:purine nucleobase metabolic process"/>
    <property type="evidence" value="ECO:0007669"/>
    <property type="project" value="UniProtKB-KW"/>
</dbReference>
<accession>A0A4Y4C6J3</accession>
<protein>
    <recommendedName>
        <fullName evidence="3">2-oxo-4-hydroxy-4-carboxy-5-ureidoimidazoline decarboxylase</fullName>
        <ecNumber evidence="3">4.1.1.97</ecNumber>
    </recommendedName>
</protein>
<evidence type="ECO:0000256" key="5">
    <source>
        <dbReference type="ARBA" id="ARBA00022793"/>
    </source>
</evidence>
<evidence type="ECO:0000259" key="7">
    <source>
        <dbReference type="Pfam" id="PF09349"/>
    </source>
</evidence>